<dbReference type="InterPro" id="IPR036397">
    <property type="entry name" value="RNaseH_sf"/>
</dbReference>
<organism evidence="1 2">
    <name type="scientific">Paralvinella palmiformis</name>
    <dbReference type="NCBI Taxonomy" id="53620"/>
    <lineage>
        <taxon>Eukaryota</taxon>
        <taxon>Metazoa</taxon>
        <taxon>Spiralia</taxon>
        <taxon>Lophotrochozoa</taxon>
        <taxon>Annelida</taxon>
        <taxon>Polychaeta</taxon>
        <taxon>Sedentaria</taxon>
        <taxon>Canalipalpata</taxon>
        <taxon>Terebellida</taxon>
        <taxon>Terebelliformia</taxon>
        <taxon>Alvinellidae</taxon>
        <taxon>Paralvinella</taxon>
    </lineage>
</organism>
<proteinExistence type="predicted"/>
<dbReference type="EMBL" id="JAODUP010000296">
    <property type="protein sequence ID" value="KAK2153469.1"/>
    <property type="molecule type" value="Genomic_DNA"/>
</dbReference>
<keyword evidence="2" id="KW-1185">Reference proteome</keyword>
<protein>
    <submittedName>
        <fullName evidence="1">Uncharacterized protein</fullName>
    </submittedName>
</protein>
<sequence>MLYRLHVWRRVPYTLKRGCSLTTGSFLNVYRRFVSQRGLWRSDRGNNFIGTRSEKANTMAQMNNSKIRSKLLKDECDWIDFTANIPRASHSGGVRERMIRSACNTLFCTAHKSWRSLRQ</sequence>
<dbReference type="GO" id="GO:0003676">
    <property type="term" value="F:nucleic acid binding"/>
    <property type="evidence" value="ECO:0007669"/>
    <property type="project" value="InterPro"/>
</dbReference>
<dbReference type="Proteomes" id="UP001208570">
    <property type="component" value="Unassembled WGS sequence"/>
</dbReference>
<name>A0AAD9JHW1_9ANNE</name>
<comment type="caution">
    <text evidence="1">The sequence shown here is derived from an EMBL/GenBank/DDBJ whole genome shotgun (WGS) entry which is preliminary data.</text>
</comment>
<dbReference type="AlphaFoldDB" id="A0AAD9JHW1"/>
<dbReference type="Gene3D" id="3.30.420.10">
    <property type="entry name" value="Ribonuclease H-like superfamily/Ribonuclease H"/>
    <property type="match status" value="1"/>
</dbReference>
<evidence type="ECO:0000313" key="2">
    <source>
        <dbReference type="Proteomes" id="UP001208570"/>
    </source>
</evidence>
<dbReference type="PANTHER" id="PTHR47331">
    <property type="entry name" value="PHD-TYPE DOMAIN-CONTAINING PROTEIN"/>
    <property type="match status" value="1"/>
</dbReference>
<accession>A0AAD9JHW1</accession>
<gene>
    <name evidence="1" type="ORF">LSH36_296g04031</name>
</gene>
<dbReference type="PANTHER" id="PTHR47331:SF1">
    <property type="entry name" value="GAG-LIKE PROTEIN"/>
    <property type="match status" value="1"/>
</dbReference>
<evidence type="ECO:0000313" key="1">
    <source>
        <dbReference type="EMBL" id="KAK2153469.1"/>
    </source>
</evidence>
<reference evidence="1" key="1">
    <citation type="journal article" date="2023" name="Mol. Biol. Evol.">
        <title>Third-Generation Sequencing Reveals the Adaptive Role of the Epigenome in Three Deep-Sea Polychaetes.</title>
        <authorList>
            <person name="Perez M."/>
            <person name="Aroh O."/>
            <person name="Sun Y."/>
            <person name="Lan Y."/>
            <person name="Juniper S.K."/>
            <person name="Young C.R."/>
            <person name="Angers B."/>
            <person name="Qian P.Y."/>
        </authorList>
    </citation>
    <scope>NUCLEOTIDE SEQUENCE</scope>
    <source>
        <strain evidence="1">P08H-3</strain>
    </source>
</reference>